<evidence type="ECO:0000256" key="2">
    <source>
        <dbReference type="PIRSR" id="PIRSR037031-51"/>
    </source>
</evidence>
<dbReference type="AlphaFoldDB" id="A0A1I2EDA8"/>
<evidence type="ECO:0000313" key="4">
    <source>
        <dbReference type="EMBL" id="SFE90451.1"/>
    </source>
</evidence>
<evidence type="ECO:0000256" key="1">
    <source>
        <dbReference type="PIRSR" id="PIRSR037031-50"/>
    </source>
</evidence>
<dbReference type="PANTHER" id="PTHR36450:SF1">
    <property type="entry name" value="THIOREDOXIN"/>
    <property type="match status" value="1"/>
</dbReference>
<dbReference type="InterPro" id="IPR012336">
    <property type="entry name" value="Thioredoxin-like_fold"/>
</dbReference>
<dbReference type="SUPFAM" id="SSF52833">
    <property type="entry name" value="Thioredoxin-like"/>
    <property type="match status" value="1"/>
</dbReference>
<keyword evidence="5" id="KW-1185">Reference proteome</keyword>
<dbReference type="Proteomes" id="UP000198964">
    <property type="component" value="Unassembled WGS sequence"/>
</dbReference>
<proteinExistence type="predicted"/>
<dbReference type="InterPro" id="IPR005243">
    <property type="entry name" value="THIRX-like_proc"/>
</dbReference>
<reference evidence="4 5" key="1">
    <citation type="submission" date="2016-10" db="EMBL/GenBank/DDBJ databases">
        <authorList>
            <person name="de Groot N.N."/>
        </authorList>
    </citation>
    <scope>NUCLEOTIDE SEQUENCE [LARGE SCALE GENOMIC DNA]</scope>
    <source>
        <strain evidence="4 5">CGMCC 1.9156</strain>
    </source>
</reference>
<feature type="disulfide bond" description="Redox-active" evidence="2">
    <location>
        <begin position="10"/>
        <end position="13"/>
    </location>
</feature>
<dbReference type="PANTHER" id="PTHR36450">
    <property type="entry name" value="THIOREDOXIN"/>
    <property type="match status" value="1"/>
</dbReference>
<dbReference type="EMBL" id="FONW01000002">
    <property type="protein sequence ID" value="SFE90451.1"/>
    <property type="molecule type" value="Genomic_DNA"/>
</dbReference>
<keyword evidence="2" id="KW-1015">Disulfide bond</keyword>
<dbReference type="Gene3D" id="3.40.30.10">
    <property type="entry name" value="Glutaredoxin"/>
    <property type="match status" value="1"/>
</dbReference>
<keyword evidence="2" id="KW-0676">Redox-active center</keyword>
<feature type="active site" description="Nucleophile" evidence="1">
    <location>
        <position position="13"/>
    </location>
</feature>
<feature type="domain" description="Thioredoxin-like fold" evidence="3">
    <location>
        <begin position="1"/>
        <end position="76"/>
    </location>
</feature>
<sequence length="82" mass="9013">MEIKVLGPGCVKCRGLAHRVEKAVASLQLSAHIEKVDDLNEIMRFGVLQTPALVVDGEVVIRGDLPSYKAICKLLEDLKNKE</sequence>
<evidence type="ECO:0000259" key="3">
    <source>
        <dbReference type="Pfam" id="PF13192"/>
    </source>
</evidence>
<name>A0A1I2EDA8_9BACT</name>
<dbReference type="STRING" id="655355.SAMN05216283_10247"/>
<protein>
    <submittedName>
        <fullName evidence="4">Small redox-active disulfide protein 2</fullName>
    </submittedName>
</protein>
<feature type="active site" description="Nucleophile" evidence="1">
    <location>
        <position position="10"/>
    </location>
</feature>
<dbReference type="PIRSF" id="PIRSF037031">
    <property type="entry name" value="Redox_disulphide_2"/>
    <property type="match status" value="1"/>
</dbReference>
<dbReference type="NCBIfam" id="TIGR00412">
    <property type="entry name" value="redox_disulf_2"/>
    <property type="match status" value="1"/>
</dbReference>
<dbReference type="InterPro" id="IPR036249">
    <property type="entry name" value="Thioredoxin-like_sf"/>
</dbReference>
<accession>A0A1I2EDA8</accession>
<evidence type="ECO:0000313" key="5">
    <source>
        <dbReference type="Proteomes" id="UP000198964"/>
    </source>
</evidence>
<organism evidence="4 5">
    <name type="scientific">Sunxiuqinia elliptica</name>
    <dbReference type="NCBI Taxonomy" id="655355"/>
    <lineage>
        <taxon>Bacteria</taxon>
        <taxon>Pseudomonadati</taxon>
        <taxon>Bacteroidota</taxon>
        <taxon>Bacteroidia</taxon>
        <taxon>Marinilabiliales</taxon>
        <taxon>Prolixibacteraceae</taxon>
        <taxon>Sunxiuqinia</taxon>
    </lineage>
</organism>
<gene>
    <name evidence="4" type="ORF">SAMN05216283_10247</name>
</gene>
<dbReference type="RefSeq" id="WP_093918736.1">
    <property type="nucleotide sequence ID" value="NZ_FONW01000002.1"/>
</dbReference>
<dbReference type="Pfam" id="PF13192">
    <property type="entry name" value="Thioredoxin_3"/>
    <property type="match status" value="1"/>
</dbReference>